<feature type="domain" description="IrrE N-terminal-like" evidence="1">
    <location>
        <begin position="78"/>
        <end position="171"/>
    </location>
</feature>
<evidence type="ECO:0000313" key="2">
    <source>
        <dbReference type="EMBL" id="MDR4248987.1"/>
    </source>
</evidence>
<protein>
    <submittedName>
        <fullName evidence="2">ImmA/IrrE family metallo-endopeptidase</fullName>
    </submittedName>
</protein>
<organism evidence="2 3">
    <name type="scientific">Bacillus pumilus</name>
    <name type="common">Bacillus mesentericus</name>
    <dbReference type="NCBI Taxonomy" id="1408"/>
    <lineage>
        <taxon>Bacteria</taxon>
        <taxon>Bacillati</taxon>
        <taxon>Bacillota</taxon>
        <taxon>Bacilli</taxon>
        <taxon>Bacillales</taxon>
        <taxon>Bacillaceae</taxon>
        <taxon>Bacillus</taxon>
    </lineage>
</organism>
<evidence type="ECO:0000313" key="3">
    <source>
        <dbReference type="Proteomes" id="UP001182042"/>
    </source>
</evidence>
<evidence type="ECO:0000259" key="1">
    <source>
        <dbReference type="Pfam" id="PF06114"/>
    </source>
</evidence>
<dbReference type="Pfam" id="PF06114">
    <property type="entry name" value="Peptidase_M78"/>
    <property type="match status" value="1"/>
</dbReference>
<accession>A0AAE3WHG7</accession>
<dbReference type="AlphaFoldDB" id="A0AAE3WHG7"/>
<gene>
    <name evidence="2" type="ORF">FO508_01320</name>
</gene>
<dbReference type="EMBL" id="VKQA01000001">
    <property type="protein sequence ID" value="MDR4248987.1"/>
    <property type="molecule type" value="Genomic_DNA"/>
</dbReference>
<reference evidence="2" key="1">
    <citation type="submission" date="2019-07" db="EMBL/GenBank/DDBJ databases">
        <title>Phylogenomic Reclassification of ATCC Bacillus Strains and Various Taxa within the Genus Bacillus.</title>
        <authorList>
            <person name="Riojas M.A."/>
            <person name="Frank A.M."/>
            <person name="Fenn S.L."/>
            <person name="King S."/>
            <person name="Brower S."/>
            <person name="Hazbon M.H."/>
        </authorList>
    </citation>
    <scope>NUCLEOTIDE SEQUENCE</scope>
    <source>
        <strain evidence="2">ATCC 27142</strain>
    </source>
</reference>
<comment type="caution">
    <text evidence="2">The sequence shown here is derived from an EMBL/GenBank/DDBJ whole genome shotgun (WGS) entry which is preliminary data.</text>
</comment>
<proteinExistence type="predicted"/>
<name>A0AAE3WHG7_BACPU</name>
<sequence length="180" mass="21230">MFFQTILLSSINAINLEGMLHMLNTYTQSHLEDWIERFLRGKQITSPSDLELIELCRKMNIFIVQHEKRTCMTEICGVYVVSIDSRSDPFQQRCELAHELWHILIEGGNNAAMPLQWKQYQEYKANYFSYHFCIPTFMLKNLSLPADQNKAALLVADIFKVTCEFAKHRLKIYFNKLSRR</sequence>
<dbReference type="Proteomes" id="UP001182042">
    <property type="component" value="Unassembled WGS sequence"/>
</dbReference>
<dbReference type="InterPro" id="IPR010359">
    <property type="entry name" value="IrrE_HExxH"/>
</dbReference>